<feature type="transmembrane region" description="Helical" evidence="2">
    <location>
        <begin position="43"/>
        <end position="65"/>
    </location>
</feature>
<keyword evidence="2" id="KW-1133">Transmembrane helix</keyword>
<keyword evidence="4" id="KW-1185">Reference proteome</keyword>
<comment type="caution">
    <text evidence="3">The sequence shown here is derived from an EMBL/GenBank/DDBJ whole genome shotgun (WGS) entry which is preliminary data.</text>
</comment>
<evidence type="ECO:0000256" key="2">
    <source>
        <dbReference type="SAM" id="Phobius"/>
    </source>
</evidence>
<feature type="region of interest" description="Disordered" evidence="1">
    <location>
        <begin position="170"/>
        <end position="237"/>
    </location>
</feature>
<dbReference type="EMBL" id="JAEQND010000012">
    <property type="protein sequence ID" value="MBL0427589.1"/>
    <property type="molecule type" value="Genomic_DNA"/>
</dbReference>
<evidence type="ECO:0000313" key="3">
    <source>
        <dbReference type="EMBL" id="MBL0427589.1"/>
    </source>
</evidence>
<organism evidence="3 4">
    <name type="scientific">Ramlibacter alkalitolerans</name>
    <dbReference type="NCBI Taxonomy" id="2039631"/>
    <lineage>
        <taxon>Bacteria</taxon>
        <taxon>Pseudomonadati</taxon>
        <taxon>Pseudomonadota</taxon>
        <taxon>Betaproteobacteria</taxon>
        <taxon>Burkholderiales</taxon>
        <taxon>Comamonadaceae</taxon>
        <taxon>Ramlibacter</taxon>
    </lineage>
</organism>
<evidence type="ECO:0000256" key="1">
    <source>
        <dbReference type="SAM" id="MobiDB-lite"/>
    </source>
</evidence>
<accession>A0ABS1JTM5</accession>
<reference evidence="3 4" key="1">
    <citation type="journal article" date="2017" name="Int. J. Syst. Evol. Microbiol.">
        <title>Ramlibacter alkalitolerans sp. nov., alkali-tolerant bacterium isolated from soil of ginseng.</title>
        <authorList>
            <person name="Lee D.H."/>
            <person name="Cha C.J."/>
        </authorList>
    </citation>
    <scope>NUCLEOTIDE SEQUENCE [LARGE SCALE GENOMIC DNA]</scope>
    <source>
        <strain evidence="3 4">KACC 19305</strain>
    </source>
</reference>
<protein>
    <recommendedName>
        <fullName evidence="5">Signal transduction histidine kinase</fullName>
    </recommendedName>
</protein>
<keyword evidence="2" id="KW-0472">Membrane</keyword>
<keyword evidence="2" id="KW-0812">Transmembrane</keyword>
<sequence>MRSRLILLVVAILLVAAFAALNWSEVMRVSPLLFGPVVADAPLGAILLGLLALAVVAFVLSAGAIRTSALLESRHHYKELEAQRALADKAEASRFTELRAYLEENLRELRERETMRTSELQRELRTHSETTNRMLAARLNELEHRFDSRFERAGWGNGPATVVPPVTRSEAAQAVREGEHASAEEARLAQMREEERMREERMREQRELRNEERREERREERQALDRPNEPSGWRRWF</sequence>
<dbReference type="Proteomes" id="UP000622707">
    <property type="component" value="Unassembled WGS sequence"/>
</dbReference>
<gene>
    <name evidence="3" type="ORF">JI746_20915</name>
</gene>
<evidence type="ECO:0008006" key="5">
    <source>
        <dbReference type="Google" id="ProtNLM"/>
    </source>
</evidence>
<dbReference type="RefSeq" id="WP_201692218.1">
    <property type="nucleotide sequence ID" value="NZ_JAEQND010000012.1"/>
</dbReference>
<name>A0ABS1JTM5_9BURK</name>
<proteinExistence type="predicted"/>
<feature type="compositionally biased region" description="Basic and acidic residues" evidence="1">
    <location>
        <begin position="176"/>
        <end position="228"/>
    </location>
</feature>
<evidence type="ECO:0000313" key="4">
    <source>
        <dbReference type="Proteomes" id="UP000622707"/>
    </source>
</evidence>